<feature type="region of interest" description="Disordered" evidence="1">
    <location>
        <begin position="18"/>
        <end position="72"/>
    </location>
</feature>
<reference evidence="2 3" key="1">
    <citation type="journal article" date="2013" name="PLoS Genet.">
        <title>Comparative genome structure, secondary metabolite, and effector coding capacity across Cochliobolus pathogens.</title>
        <authorList>
            <person name="Condon B.J."/>
            <person name="Leng Y."/>
            <person name="Wu D."/>
            <person name="Bushley K.E."/>
            <person name="Ohm R.A."/>
            <person name="Otillar R."/>
            <person name="Martin J."/>
            <person name="Schackwitz W."/>
            <person name="Grimwood J."/>
            <person name="MohdZainudin N."/>
            <person name="Xue C."/>
            <person name="Wang R."/>
            <person name="Manning V.A."/>
            <person name="Dhillon B."/>
            <person name="Tu Z.J."/>
            <person name="Steffenson B.J."/>
            <person name="Salamov A."/>
            <person name="Sun H."/>
            <person name="Lowry S."/>
            <person name="LaButti K."/>
            <person name="Han J."/>
            <person name="Copeland A."/>
            <person name="Lindquist E."/>
            <person name="Barry K."/>
            <person name="Schmutz J."/>
            <person name="Baker S.E."/>
            <person name="Ciuffetti L.M."/>
            <person name="Grigoriev I.V."/>
            <person name="Zhong S."/>
            <person name="Turgeon B.G."/>
        </authorList>
    </citation>
    <scope>NUCLEOTIDE SEQUENCE [LARGE SCALE GENOMIC DNA]</scope>
    <source>
        <strain evidence="2 3">ATCC 44560</strain>
    </source>
</reference>
<evidence type="ECO:0000313" key="2">
    <source>
        <dbReference type="EMBL" id="EUC50250.1"/>
    </source>
</evidence>
<protein>
    <submittedName>
        <fullName evidence="2">Uncharacterized protein</fullName>
    </submittedName>
</protein>
<gene>
    <name evidence="2" type="ORF">COCMIDRAFT_976</name>
</gene>
<evidence type="ECO:0000256" key="1">
    <source>
        <dbReference type="SAM" id="MobiDB-lite"/>
    </source>
</evidence>
<dbReference type="RefSeq" id="XP_007683110.1">
    <property type="nucleotide sequence ID" value="XM_007684920.1"/>
</dbReference>
<proteinExistence type="predicted"/>
<keyword evidence="3" id="KW-1185">Reference proteome</keyword>
<dbReference type="GeneID" id="19129089"/>
<dbReference type="EMBL" id="KI963924">
    <property type="protein sequence ID" value="EUC50250.1"/>
    <property type="molecule type" value="Genomic_DNA"/>
</dbReference>
<dbReference type="KEGG" id="bor:COCMIDRAFT_976"/>
<organism evidence="2 3">
    <name type="scientific">Bipolaris oryzae ATCC 44560</name>
    <dbReference type="NCBI Taxonomy" id="930090"/>
    <lineage>
        <taxon>Eukaryota</taxon>
        <taxon>Fungi</taxon>
        <taxon>Dikarya</taxon>
        <taxon>Ascomycota</taxon>
        <taxon>Pezizomycotina</taxon>
        <taxon>Dothideomycetes</taxon>
        <taxon>Pleosporomycetidae</taxon>
        <taxon>Pleosporales</taxon>
        <taxon>Pleosporineae</taxon>
        <taxon>Pleosporaceae</taxon>
        <taxon>Bipolaris</taxon>
    </lineage>
</organism>
<sequence length="72" mass="8240">MTDKLVAANVWSARSDLTPWKRQPAPEEETTMNQWIKKPPVHILGGSAEEMNNRKSAKWHPQVTMDKPKSKT</sequence>
<dbReference type="AlphaFoldDB" id="W6ZJN5"/>
<evidence type="ECO:0000313" key="3">
    <source>
        <dbReference type="Proteomes" id="UP000054032"/>
    </source>
</evidence>
<accession>W6ZJN5</accession>
<name>W6ZJN5_COCMI</name>
<dbReference type="Proteomes" id="UP000054032">
    <property type="component" value="Unassembled WGS sequence"/>
</dbReference>
<dbReference type="HOGENOM" id="CLU_2721845_0_0_1"/>